<gene>
    <name evidence="1" type="ORF">H5410_056969</name>
</gene>
<evidence type="ECO:0000313" key="1">
    <source>
        <dbReference type="EMBL" id="KAG5576835.1"/>
    </source>
</evidence>
<reference evidence="1 2" key="1">
    <citation type="submission" date="2020-09" db="EMBL/GenBank/DDBJ databases">
        <title>De no assembly of potato wild relative species, Solanum commersonii.</title>
        <authorList>
            <person name="Cho K."/>
        </authorList>
    </citation>
    <scope>NUCLEOTIDE SEQUENCE [LARGE SCALE GENOMIC DNA]</scope>
    <source>
        <strain evidence="1">LZ3.2</strain>
        <tissue evidence="1">Leaf</tissue>
    </source>
</reference>
<name>A0A9J5WLP4_SOLCO</name>
<dbReference type="Proteomes" id="UP000824120">
    <property type="component" value="Chromosome 11"/>
</dbReference>
<sequence length="131" mass="15160">MDNQTKILVNMICERMQTVDKSIDDKSNKLFKIRDELASLYEQTRMMQYEINQLSTKQAENMSEFLLLCEHLDTYPKHLKGNIIPNMAGDVPLAPGAKNIYIYTHTLVAYTLHVGVYKLMIAINNLYFVII</sequence>
<evidence type="ECO:0000313" key="2">
    <source>
        <dbReference type="Proteomes" id="UP000824120"/>
    </source>
</evidence>
<proteinExistence type="predicted"/>
<organism evidence="1 2">
    <name type="scientific">Solanum commersonii</name>
    <name type="common">Commerson's wild potato</name>
    <name type="synonym">Commerson's nightshade</name>
    <dbReference type="NCBI Taxonomy" id="4109"/>
    <lineage>
        <taxon>Eukaryota</taxon>
        <taxon>Viridiplantae</taxon>
        <taxon>Streptophyta</taxon>
        <taxon>Embryophyta</taxon>
        <taxon>Tracheophyta</taxon>
        <taxon>Spermatophyta</taxon>
        <taxon>Magnoliopsida</taxon>
        <taxon>eudicotyledons</taxon>
        <taxon>Gunneridae</taxon>
        <taxon>Pentapetalae</taxon>
        <taxon>asterids</taxon>
        <taxon>lamiids</taxon>
        <taxon>Solanales</taxon>
        <taxon>Solanaceae</taxon>
        <taxon>Solanoideae</taxon>
        <taxon>Solaneae</taxon>
        <taxon>Solanum</taxon>
    </lineage>
</organism>
<protein>
    <submittedName>
        <fullName evidence="1">Uncharacterized protein</fullName>
    </submittedName>
</protein>
<accession>A0A9J5WLP4</accession>
<dbReference type="AlphaFoldDB" id="A0A9J5WLP4"/>
<comment type="caution">
    <text evidence="1">The sequence shown here is derived from an EMBL/GenBank/DDBJ whole genome shotgun (WGS) entry which is preliminary data.</text>
</comment>
<keyword evidence="2" id="KW-1185">Reference proteome</keyword>
<dbReference type="EMBL" id="JACXVP010000011">
    <property type="protein sequence ID" value="KAG5576835.1"/>
    <property type="molecule type" value="Genomic_DNA"/>
</dbReference>